<comment type="caution">
    <text evidence="1">The sequence shown here is derived from an EMBL/GenBank/DDBJ whole genome shotgun (WGS) entry which is preliminary data.</text>
</comment>
<keyword evidence="2" id="KW-1185">Reference proteome</keyword>
<dbReference type="EMBL" id="MU273558">
    <property type="protein sequence ID" value="KAI0032061.1"/>
    <property type="molecule type" value="Genomic_DNA"/>
</dbReference>
<proteinExistence type="predicted"/>
<evidence type="ECO:0000313" key="1">
    <source>
        <dbReference type="EMBL" id="KAI0032061.1"/>
    </source>
</evidence>
<reference evidence="1" key="1">
    <citation type="submission" date="2021-02" db="EMBL/GenBank/DDBJ databases">
        <authorList>
            <consortium name="DOE Joint Genome Institute"/>
            <person name="Ahrendt S."/>
            <person name="Looney B.P."/>
            <person name="Miyauchi S."/>
            <person name="Morin E."/>
            <person name="Drula E."/>
            <person name="Courty P.E."/>
            <person name="Chicoki N."/>
            <person name="Fauchery L."/>
            <person name="Kohler A."/>
            <person name="Kuo A."/>
            <person name="Labutti K."/>
            <person name="Pangilinan J."/>
            <person name="Lipzen A."/>
            <person name="Riley R."/>
            <person name="Andreopoulos W."/>
            <person name="He G."/>
            <person name="Johnson J."/>
            <person name="Barry K.W."/>
            <person name="Grigoriev I.V."/>
            <person name="Nagy L."/>
            <person name="Hibbett D."/>
            <person name="Henrissat B."/>
            <person name="Matheny P.B."/>
            <person name="Labbe J."/>
            <person name="Martin F."/>
        </authorList>
    </citation>
    <scope>NUCLEOTIDE SEQUENCE</scope>
    <source>
        <strain evidence="1">EC-137</strain>
    </source>
</reference>
<name>A0ACB8QL43_9AGAM</name>
<sequence>MDPLHVHEASELGQCMRSLEGSSRKAKDMGSSVLSRPTGSESTKPFGFKRRPRRRALHRAYYRQFELGISGDSIDPELTRSPLSARKHHVRCEPRVERDQVRGTKIGKLVFPLQPPPIAINHLSYNNGLRGFPQIVEYDGGAVDYSDPGQIRKGWIPACSLPPTLPLRRLTWVLPAVAPYDWAPSHLYLGSAHSSSGERAGKSMTVGATCMASSVWRSAGRKRRDDDVGVRKEGRGSVAETRNPS</sequence>
<accession>A0ACB8QL43</accession>
<dbReference type="Proteomes" id="UP000814128">
    <property type="component" value="Unassembled WGS sequence"/>
</dbReference>
<gene>
    <name evidence="1" type="ORF">K488DRAFT_70924</name>
</gene>
<evidence type="ECO:0000313" key="2">
    <source>
        <dbReference type="Proteomes" id="UP000814128"/>
    </source>
</evidence>
<organism evidence="1 2">
    <name type="scientific">Vararia minispora EC-137</name>
    <dbReference type="NCBI Taxonomy" id="1314806"/>
    <lineage>
        <taxon>Eukaryota</taxon>
        <taxon>Fungi</taxon>
        <taxon>Dikarya</taxon>
        <taxon>Basidiomycota</taxon>
        <taxon>Agaricomycotina</taxon>
        <taxon>Agaricomycetes</taxon>
        <taxon>Russulales</taxon>
        <taxon>Lachnocladiaceae</taxon>
        <taxon>Vararia</taxon>
    </lineage>
</organism>
<reference evidence="1" key="2">
    <citation type="journal article" date="2022" name="New Phytol.">
        <title>Evolutionary transition to the ectomycorrhizal habit in the genomes of a hyperdiverse lineage of mushroom-forming fungi.</title>
        <authorList>
            <person name="Looney B."/>
            <person name="Miyauchi S."/>
            <person name="Morin E."/>
            <person name="Drula E."/>
            <person name="Courty P.E."/>
            <person name="Kohler A."/>
            <person name="Kuo A."/>
            <person name="LaButti K."/>
            <person name="Pangilinan J."/>
            <person name="Lipzen A."/>
            <person name="Riley R."/>
            <person name="Andreopoulos W."/>
            <person name="He G."/>
            <person name="Johnson J."/>
            <person name="Nolan M."/>
            <person name="Tritt A."/>
            <person name="Barry K.W."/>
            <person name="Grigoriev I.V."/>
            <person name="Nagy L.G."/>
            <person name="Hibbett D."/>
            <person name="Henrissat B."/>
            <person name="Matheny P.B."/>
            <person name="Labbe J."/>
            <person name="Martin F.M."/>
        </authorList>
    </citation>
    <scope>NUCLEOTIDE SEQUENCE</scope>
    <source>
        <strain evidence="1">EC-137</strain>
    </source>
</reference>
<protein>
    <submittedName>
        <fullName evidence="1">Uncharacterized protein</fullName>
    </submittedName>
</protein>